<reference evidence="2 3" key="1">
    <citation type="submission" date="2021-03" db="EMBL/GenBank/DDBJ databases">
        <title>Genomic Encyclopedia of Type Strains, Phase IV (KMG-IV): sequencing the most valuable type-strain genomes for metagenomic binning, comparative biology and taxonomic classification.</title>
        <authorList>
            <person name="Goeker M."/>
        </authorList>
    </citation>
    <scope>NUCLEOTIDE SEQUENCE [LARGE SCALE GENOMIC DNA]</scope>
    <source>
        <strain evidence="2 3">DSM 26806</strain>
    </source>
</reference>
<accession>A0ABS4JDT7</accession>
<dbReference type="Gene3D" id="3.40.630.30">
    <property type="match status" value="1"/>
</dbReference>
<gene>
    <name evidence="2" type="ORF">J2Z69_000864</name>
</gene>
<evidence type="ECO:0000313" key="3">
    <source>
        <dbReference type="Proteomes" id="UP001519288"/>
    </source>
</evidence>
<dbReference type="InterPro" id="IPR016181">
    <property type="entry name" value="Acyl_CoA_acyltransferase"/>
</dbReference>
<dbReference type="RefSeq" id="WP_209859441.1">
    <property type="nucleotide sequence ID" value="NZ_JAGGLD010000001.1"/>
</dbReference>
<organism evidence="2 3">
    <name type="scientific">Paenibacillus shirakamiensis</name>
    <dbReference type="NCBI Taxonomy" id="1265935"/>
    <lineage>
        <taxon>Bacteria</taxon>
        <taxon>Bacillati</taxon>
        <taxon>Bacillota</taxon>
        <taxon>Bacilli</taxon>
        <taxon>Bacillales</taxon>
        <taxon>Paenibacillaceae</taxon>
        <taxon>Paenibacillus</taxon>
    </lineage>
</organism>
<dbReference type="SUPFAM" id="SSF55729">
    <property type="entry name" value="Acyl-CoA N-acyltransferases (Nat)"/>
    <property type="match status" value="1"/>
</dbReference>
<dbReference type="Pfam" id="PF00583">
    <property type="entry name" value="Acetyltransf_1"/>
    <property type="match status" value="1"/>
</dbReference>
<name>A0ABS4JDT7_9BACL</name>
<evidence type="ECO:0000259" key="1">
    <source>
        <dbReference type="PROSITE" id="PS51186"/>
    </source>
</evidence>
<comment type="caution">
    <text evidence="2">The sequence shown here is derived from an EMBL/GenBank/DDBJ whole genome shotgun (WGS) entry which is preliminary data.</text>
</comment>
<dbReference type="PROSITE" id="PS51186">
    <property type="entry name" value="GNAT"/>
    <property type="match status" value="1"/>
</dbReference>
<evidence type="ECO:0000313" key="2">
    <source>
        <dbReference type="EMBL" id="MBP1999845.1"/>
    </source>
</evidence>
<feature type="domain" description="N-acetyltransferase" evidence="1">
    <location>
        <begin position="3"/>
        <end position="159"/>
    </location>
</feature>
<dbReference type="EMBL" id="JAGGLD010000001">
    <property type="protein sequence ID" value="MBP1999845.1"/>
    <property type="molecule type" value="Genomic_DNA"/>
</dbReference>
<proteinExistence type="predicted"/>
<dbReference type="CDD" id="cd04301">
    <property type="entry name" value="NAT_SF"/>
    <property type="match status" value="1"/>
</dbReference>
<protein>
    <submittedName>
        <fullName evidence="2">Acetyltransferase</fullName>
    </submittedName>
</protein>
<sequence>MEVSIQQATTELIKGLMQLYMYDFTAYLELEVDESGLYPAYPDLDKYFDRSLTNHRSYIIRHHEAIAGFALIDILDGERDADYYMAEFFVMKRHRRHQVGRQAAEKIFEAHPGRWLVSQLKTNLPATAFWRSVIHQSTQGQYEELAEPSARNITQRFKI</sequence>
<dbReference type="InterPro" id="IPR000182">
    <property type="entry name" value="GNAT_dom"/>
</dbReference>
<dbReference type="Proteomes" id="UP001519288">
    <property type="component" value="Unassembled WGS sequence"/>
</dbReference>
<keyword evidence="3" id="KW-1185">Reference proteome</keyword>